<comment type="caution">
    <text evidence="13">The sequence shown here is derived from an EMBL/GenBank/DDBJ whole genome shotgun (WGS) entry which is preliminary data.</text>
</comment>
<feature type="modified residue" description="Phosphohistidine" evidence="6">
    <location>
        <position position="478"/>
    </location>
</feature>
<protein>
    <recommendedName>
        <fullName evidence="2">histidine kinase</fullName>
        <ecNumber evidence="2">2.7.13.3</ecNumber>
    </recommendedName>
</protein>
<dbReference type="CDD" id="cd17574">
    <property type="entry name" value="REC_OmpR"/>
    <property type="match status" value="1"/>
</dbReference>
<evidence type="ECO:0000313" key="14">
    <source>
        <dbReference type="Proteomes" id="UP000664417"/>
    </source>
</evidence>
<keyword evidence="5" id="KW-0418">Kinase</keyword>
<dbReference type="SMART" id="SM00073">
    <property type="entry name" value="HPT"/>
    <property type="match status" value="2"/>
</dbReference>
<dbReference type="EMBL" id="JAFREP010000056">
    <property type="protein sequence ID" value="MBO1323288.1"/>
    <property type="molecule type" value="Genomic_DNA"/>
</dbReference>
<feature type="domain" description="HPt" evidence="12">
    <location>
        <begin position="4"/>
        <end position="108"/>
    </location>
</feature>
<dbReference type="PROSITE" id="PS50894">
    <property type="entry name" value="HPT"/>
    <property type="match status" value="2"/>
</dbReference>
<dbReference type="FunFam" id="3.30.565.10:FF:000016">
    <property type="entry name" value="Chemotaxis protein CheA, putative"/>
    <property type="match status" value="1"/>
</dbReference>
<evidence type="ECO:0000256" key="1">
    <source>
        <dbReference type="ARBA" id="ARBA00000085"/>
    </source>
</evidence>
<dbReference type="GO" id="GO:0000155">
    <property type="term" value="F:phosphorelay sensor kinase activity"/>
    <property type="evidence" value="ECO:0007669"/>
    <property type="project" value="UniProtKB-ARBA"/>
</dbReference>
<evidence type="ECO:0000259" key="12">
    <source>
        <dbReference type="PROSITE" id="PS50894"/>
    </source>
</evidence>
<dbReference type="SMART" id="SM00260">
    <property type="entry name" value="CheW"/>
    <property type="match status" value="1"/>
</dbReference>
<dbReference type="CDD" id="cd00088">
    <property type="entry name" value="HPT"/>
    <property type="match status" value="2"/>
</dbReference>
<feature type="domain" description="CheW-like" evidence="11">
    <location>
        <begin position="905"/>
        <end position="1039"/>
    </location>
</feature>
<feature type="region of interest" description="Disordered" evidence="8">
    <location>
        <begin position="377"/>
        <end position="429"/>
    </location>
</feature>
<dbReference type="AlphaFoldDB" id="A0A8J7QTV2"/>
<dbReference type="InterPro" id="IPR036890">
    <property type="entry name" value="HATPase_C_sf"/>
</dbReference>
<organism evidence="13 14">
    <name type="scientific">Acanthopleuribacter pedis</name>
    <dbReference type="NCBI Taxonomy" id="442870"/>
    <lineage>
        <taxon>Bacteria</taxon>
        <taxon>Pseudomonadati</taxon>
        <taxon>Acidobacteriota</taxon>
        <taxon>Holophagae</taxon>
        <taxon>Acanthopleuribacterales</taxon>
        <taxon>Acanthopleuribacteraceae</taxon>
        <taxon>Acanthopleuribacter</taxon>
    </lineage>
</organism>
<dbReference type="InterPro" id="IPR001789">
    <property type="entry name" value="Sig_transdc_resp-reg_receiver"/>
</dbReference>
<dbReference type="SMART" id="SM00448">
    <property type="entry name" value="REC"/>
    <property type="match status" value="1"/>
</dbReference>
<dbReference type="InterPro" id="IPR011006">
    <property type="entry name" value="CheY-like_superfamily"/>
</dbReference>
<name>A0A8J7QTV2_9BACT</name>
<dbReference type="PANTHER" id="PTHR43395">
    <property type="entry name" value="SENSOR HISTIDINE KINASE CHEA"/>
    <property type="match status" value="1"/>
</dbReference>
<feature type="compositionally biased region" description="Polar residues" evidence="8">
    <location>
        <begin position="416"/>
        <end position="426"/>
    </location>
</feature>
<dbReference type="Pfam" id="PF00072">
    <property type="entry name" value="Response_reg"/>
    <property type="match status" value="1"/>
</dbReference>
<dbReference type="SUPFAM" id="SSF50341">
    <property type="entry name" value="CheW-like"/>
    <property type="match status" value="1"/>
</dbReference>
<evidence type="ECO:0000259" key="11">
    <source>
        <dbReference type="PROSITE" id="PS50851"/>
    </source>
</evidence>
<feature type="region of interest" description="Disordered" evidence="8">
    <location>
        <begin position="211"/>
        <end position="230"/>
    </location>
</feature>
<keyword evidence="14" id="KW-1185">Reference proteome</keyword>
<evidence type="ECO:0000313" key="13">
    <source>
        <dbReference type="EMBL" id="MBO1323288.1"/>
    </source>
</evidence>
<evidence type="ECO:0000259" key="10">
    <source>
        <dbReference type="PROSITE" id="PS50110"/>
    </source>
</evidence>
<dbReference type="InterPro" id="IPR051315">
    <property type="entry name" value="Bact_Chemotaxis_CheA"/>
</dbReference>
<dbReference type="Gene3D" id="2.30.30.40">
    <property type="entry name" value="SH3 Domains"/>
    <property type="match status" value="1"/>
</dbReference>
<feature type="region of interest" description="Disordered" evidence="8">
    <location>
        <begin position="554"/>
        <end position="607"/>
    </location>
</feature>
<dbReference type="InterPro" id="IPR036061">
    <property type="entry name" value="CheW-like_dom_sf"/>
</dbReference>
<evidence type="ECO:0000256" key="4">
    <source>
        <dbReference type="ARBA" id="ARBA00022679"/>
    </source>
</evidence>
<dbReference type="PANTHER" id="PTHR43395:SF1">
    <property type="entry name" value="CHEMOTAXIS PROTEIN CHEA"/>
    <property type="match status" value="1"/>
</dbReference>
<evidence type="ECO:0000259" key="9">
    <source>
        <dbReference type="PROSITE" id="PS50109"/>
    </source>
</evidence>
<dbReference type="InterPro" id="IPR008207">
    <property type="entry name" value="Sig_transdc_His_kin_Hpt_dom"/>
</dbReference>
<dbReference type="Pfam" id="PF02518">
    <property type="entry name" value="HATPase_c"/>
    <property type="match status" value="1"/>
</dbReference>
<feature type="modified residue" description="Phosphohistidine" evidence="6">
    <location>
        <position position="51"/>
    </location>
</feature>
<dbReference type="PROSITE" id="PS50110">
    <property type="entry name" value="RESPONSE_REGULATORY"/>
    <property type="match status" value="1"/>
</dbReference>
<evidence type="ECO:0000256" key="2">
    <source>
        <dbReference type="ARBA" id="ARBA00012438"/>
    </source>
</evidence>
<dbReference type="GO" id="GO:0006935">
    <property type="term" value="P:chemotaxis"/>
    <property type="evidence" value="ECO:0007669"/>
    <property type="project" value="InterPro"/>
</dbReference>
<dbReference type="RefSeq" id="WP_207863410.1">
    <property type="nucleotide sequence ID" value="NZ_JAFREP010000056.1"/>
</dbReference>
<dbReference type="InterPro" id="IPR002545">
    <property type="entry name" value="CheW-lke_dom"/>
</dbReference>
<evidence type="ECO:0000256" key="5">
    <source>
        <dbReference type="ARBA" id="ARBA00022777"/>
    </source>
</evidence>
<dbReference type="Gene3D" id="3.30.565.10">
    <property type="entry name" value="Histidine kinase-like ATPase, C-terminal domain"/>
    <property type="match status" value="1"/>
</dbReference>
<dbReference type="SUPFAM" id="SSF55874">
    <property type="entry name" value="ATPase domain of HSP90 chaperone/DNA topoisomerase II/histidine kinase"/>
    <property type="match status" value="1"/>
</dbReference>
<feature type="region of interest" description="Disordered" evidence="8">
    <location>
        <begin position="160"/>
        <end position="179"/>
    </location>
</feature>
<dbReference type="InterPro" id="IPR005467">
    <property type="entry name" value="His_kinase_dom"/>
</dbReference>
<gene>
    <name evidence="13" type="ORF">J3U88_32785</name>
</gene>
<dbReference type="PROSITE" id="PS50109">
    <property type="entry name" value="HIS_KIN"/>
    <property type="match status" value="1"/>
</dbReference>
<feature type="domain" description="HPt" evidence="12">
    <location>
        <begin position="431"/>
        <end position="535"/>
    </location>
</feature>
<evidence type="ECO:0000256" key="3">
    <source>
        <dbReference type="ARBA" id="ARBA00022553"/>
    </source>
</evidence>
<comment type="catalytic activity">
    <reaction evidence="1">
        <text>ATP + protein L-histidine = ADP + protein N-phospho-L-histidine.</text>
        <dbReference type="EC" id="2.7.13.3"/>
    </reaction>
</comment>
<reference evidence="13" key="1">
    <citation type="submission" date="2021-03" db="EMBL/GenBank/DDBJ databases">
        <authorList>
            <person name="Wang G."/>
        </authorList>
    </citation>
    <scope>NUCLEOTIDE SEQUENCE</scope>
    <source>
        <strain evidence="13">KCTC 12899</strain>
    </source>
</reference>
<dbReference type="Pfam" id="PF01627">
    <property type="entry name" value="Hpt"/>
    <property type="match status" value="2"/>
</dbReference>
<dbReference type="PROSITE" id="PS50851">
    <property type="entry name" value="CHEW"/>
    <property type="match status" value="1"/>
</dbReference>
<dbReference type="PRINTS" id="PR00344">
    <property type="entry name" value="BCTRLSENSOR"/>
</dbReference>
<evidence type="ECO:0000256" key="7">
    <source>
        <dbReference type="PROSITE-ProRule" id="PRU00169"/>
    </source>
</evidence>
<feature type="modified residue" description="4-aspartylphosphate" evidence="7">
    <location>
        <position position="1113"/>
    </location>
</feature>
<sequence length="1188" mass="130332">MPVDPSREVSLLGLFKQEVAVQAQLMSLALTNLQISGPNPGNMEMLRTSAHAVKGASRIVNLIPMSQTAGALEKLFERDRERNRPYEGGQMAKFAQAVEHIHQISQVDEQAVARAGAAMAETFEALTAAIERMPAENQDSPNLSPAWVTRVENDAFAKKPSVQEPALAEPETASAPQEPEDLKALADQLGLILPEDDGIDESDPFDEAELAKMPAQPRRPPPPEETEPETDEAMLAKMAAETGIILPGAETTPSAPEPEPDPEDLAAWAARTGIVLPEDEKSDLADTGLMSFPARAPAEPVPDPEPDAAELEAMAAAAGIILPDENAFTPPADLLSYPAQSGMPVDPTRFDPTELNPDPTPDDLAKMAAEAGIILPDSDPAPPETAVPNLPGETYGVPHTGNYFDWSDPEDPPATTGPSRAPTEQESMPGFHPADLSMLDLFRTEAETHTTTLVNGLLALERRPEELDAIHELMRAAHSLKVAASIVQFPLLVDLAHGMEDKLVAAQKGALRLNSDIIDLLLGGVDVFTKIIEEPDDRLQDWFQREQSRIGAMTERLRGSKPALASPDEAPGLAAPEPGSGDRPVRPSGSGVGEDEGGAANRDTRRHVRISAEKLDRLMAVSSQFFVATRGLDKFSSLLYDLKQRQLKLNDQLQRLEANLGPQKLNPHTAHTLREARRQLSETNHAFADSLPNFTQSTSQLIQLSNQLHHTVISSRMTPFGEGVQSIPRMVRDLARLVGKKVHLEIRGSDTEADRDIIEKLLPPLKHLVRNALDHGIETPEERRAAGKDEEALLLIDAHHQAGMLTIMVEDDGRGVNYPKLRQKVVDTGLANPALAGRLSEKELLDFLFLPGFSTAKKVSSISGRGVGLDVVYSMVHEIGGSLRASSQPGRFMRIQLNVPVTLSVVRTLILEIEGQPYAVPLAKIRYCSSIESDRIYNQKGRLFMRWNDENVGLVDARQVLGLPEQSELPKNVQIVFFQLPDRTLGLIVDRFLGHRHLVVRPIDDRIGDIPDINAAAIMEDGRVVLIFHADDLMQSIERCLEGQLPAWQQRPRLRRSQSREKLRILVVDDSATVREVQRQILQEQGFQVDLAEDGVLGLKALGKQTYDLIISDVDMPRMNGLKFIQKIRANPQLSHLPVLMVSYRDSDGDRTRGLDAGADAYLTKNDLYATTFIETVQDLLDKVATRH</sequence>
<dbReference type="InterPro" id="IPR003594">
    <property type="entry name" value="HATPase_dom"/>
</dbReference>
<dbReference type="InterPro" id="IPR036641">
    <property type="entry name" value="HPT_dom_sf"/>
</dbReference>
<dbReference type="SUPFAM" id="SSF47226">
    <property type="entry name" value="Histidine-containing phosphotransfer domain, HPT domain"/>
    <property type="match status" value="2"/>
</dbReference>
<dbReference type="Proteomes" id="UP000664417">
    <property type="component" value="Unassembled WGS sequence"/>
</dbReference>
<feature type="domain" description="Response regulatory" evidence="10">
    <location>
        <begin position="1064"/>
        <end position="1180"/>
    </location>
</feature>
<keyword evidence="4" id="KW-0808">Transferase</keyword>
<dbReference type="Pfam" id="PF01584">
    <property type="entry name" value="CheW"/>
    <property type="match status" value="1"/>
</dbReference>
<dbReference type="InterPro" id="IPR004358">
    <property type="entry name" value="Sig_transdc_His_kin-like_C"/>
</dbReference>
<accession>A0A8J7QTV2</accession>
<dbReference type="EC" id="2.7.13.3" evidence="2"/>
<evidence type="ECO:0000256" key="6">
    <source>
        <dbReference type="PROSITE-ProRule" id="PRU00110"/>
    </source>
</evidence>
<keyword evidence="3 7" id="KW-0597">Phosphoprotein</keyword>
<dbReference type="SMART" id="SM00387">
    <property type="entry name" value="HATPase_c"/>
    <property type="match status" value="1"/>
</dbReference>
<feature type="domain" description="Histidine kinase" evidence="9">
    <location>
        <begin position="637"/>
        <end position="903"/>
    </location>
</feature>
<proteinExistence type="predicted"/>
<dbReference type="Gene3D" id="1.20.120.160">
    <property type="entry name" value="HPT domain"/>
    <property type="match status" value="2"/>
</dbReference>
<dbReference type="Gene3D" id="3.40.50.2300">
    <property type="match status" value="1"/>
</dbReference>
<evidence type="ECO:0000256" key="8">
    <source>
        <dbReference type="SAM" id="MobiDB-lite"/>
    </source>
</evidence>
<dbReference type="SUPFAM" id="SSF52172">
    <property type="entry name" value="CheY-like"/>
    <property type="match status" value="1"/>
</dbReference>